<comment type="caution">
    <text evidence="1">The sequence shown here is derived from an EMBL/GenBank/DDBJ whole genome shotgun (WGS) entry which is preliminary data.</text>
</comment>
<reference evidence="1 2" key="1">
    <citation type="journal article" date="2018" name="Front. Microbiol.">
        <title>Adaptation of the Freshwater Bloom-Forming Cyanobacterium Microcystis aeruginosa to Brackish Water Is Driven by Recent Horizontal Transfer of Sucrose Genes.</title>
        <authorList>
            <person name="Tanabe Y."/>
            <person name="Hodoki Y."/>
            <person name="Sano T."/>
            <person name="Tada K."/>
            <person name="Watanabe M.M."/>
        </authorList>
    </citation>
    <scope>NUCLEOTIDE SEQUENCE [LARGE SCALE GENOMIC DNA]</scope>
    <source>
        <strain evidence="1 2">Sj</strain>
    </source>
</reference>
<accession>A0A2Z6UJ00</accession>
<dbReference type="AlphaFoldDB" id="A0A2Z6UJ00"/>
<evidence type="ECO:0000313" key="1">
    <source>
        <dbReference type="EMBL" id="GBL09592.1"/>
    </source>
</evidence>
<gene>
    <name evidence="1" type="ORF">MSj_01071</name>
</gene>
<evidence type="ECO:0000313" key="2">
    <source>
        <dbReference type="Proteomes" id="UP000248272"/>
    </source>
</evidence>
<protein>
    <submittedName>
        <fullName evidence="1">Uncharacterized protein</fullName>
    </submittedName>
</protein>
<name>A0A2Z6UJ00_MICAE</name>
<dbReference type="EMBL" id="BDSG01000019">
    <property type="protein sequence ID" value="GBL09592.1"/>
    <property type="molecule type" value="Genomic_DNA"/>
</dbReference>
<proteinExistence type="predicted"/>
<organism evidence="1 2">
    <name type="scientific">Microcystis aeruginosa Sj</name>
    <dbReference type="NCBI Taxonomy" id="1979544"/>
    <lineage>
        <taxon>Bacteria</taxon>
        <taxon>Bacillati</taxon>
        <taxon>Cyanobacteriota</taxon>
        <taxon>Cyanophyceae</taxon>
        <taxon>Oscillatoriophycideae</taxon>
        <taxon>Chroococcales</taxon>
        <taxon>Microcystaceae</taxon>
        <taxon>Microcystis</taxon>
    </lineage>
</organism>
<dbReference type="Proteomes" id="UP000248272">
    <property type="component" value="Unassembled WGS sequence"/>
</dbReference>
<sequence length="45" mass="4991">MIDKVGTATDSENEAKPIQIIFVNVILSFVASPLSPECETRYFSE</sequence>